<keyword evidence="3" id="KW-1185">Reference proteome</keyword>
<protein>
    <submittedName>
        <fullName evidence="2">Uncharacterized protein</fullName>
    </submittedName>
</protein>
<dbReference type="RefSeq" id="WP_046370900.1">
    <property type="nucleotide sequence ID" value="NZ_BBWV01000004.1"/>
</dbReference>
<dbReference type="OrthoDB" id="670270at2"/>
<proteinExistence type="predicted"/>
<keyword evidence="1" id="KW-0175">Coiled coil</keyword>
<sequence length="305" mass="35611">MFTFSQTARHRALSGILFSIALGSISWTESYVHCASLTYETYQADQQPVNRDTVPGKSLDSQLRELRKAQEKLQREISGKNWDKIEAEMENALGRLNTAEIDEQVRKAMAQLDQQMEKLDEEKLLQKIDMEHLEQQMARAQEEVQREMSKRDWDKEIREALAASQKAMKDWKNNGTADLKAEMDRVRKQMDKESFRLKAELDQARINLKDQKSVIRKSLQEAENGLKDARIELEGYKTMTDDMISSGLIKDRRNYRVRYDTGTLTIDGVEQPENIVSKYKKYFRHPHTLILNENDRFEVDTDNVD</sequence>
<evidence type="ECO:0000313" key="2">
    <source>
        <dbReference type="EMBL" id="GAO44907.1"/>
    </source>
</evidence>
<feature type="coiled-coil region" evidence="1">
    <location>
        <begin position="201"/>
        <end position="239"/>
    </location>
</feature>
<feature type="coiled-coil region" evidence="1">
    <location>
        <begin position="102"/>
        <end position="150"/>
    </location>
</feature>
<organism evidence="2 3">
    <name type="scientific">Flavihumibacter petaseus NBRC 106054</name>
    <dbReference type="NCBI Taxonomy" id="1220578"/>
    <lineage>
        <taxon>Bacteria</taxon>
        <taxon>Pseudomonadati</taxon>
        <taxon>Bacteroidota</taxon>
        <taxon>Chitinophagia</taxon>
        <taxon>Chitinophagales</taxon>
        <taxon>Chitinophagaceae</taxon>
        <taxon>Flavihumibacter</taxon>
    </lineage>
</organism>
<evidence type="ECO:0000256" key="1">
    <source>
        <dbReference type="SAM" id="Coils"/>
    </source>
</evidence>
<dbReference type="AlphaFoldDB" id="A0A0E9N4N4"/>
<dbReference type="STRING" id="1220578.FPE01S_04_01500"/>
<gene>
    <name evidence="2" type="ORF">FPE01S_04_01500</name>
</gene>
<reference evidence="2 3" key="1">
    <citation type="submission" date="2015-04" db="EMBL/GenBank/DDBJ databases">
        <title>Whole genome shotgun sequence of Flavihumibacter petaseus NBRC 106054.</title>
        <authorList>
            <person name="Miyazawa S."/>
            <person name="Hosoyama A."/>
            <person name="Hashimoto M."/>
            <person name="Noguchi M."/>
            <person name="Tsuchikane K."/>
            <person name="Ohji S."/>
            <person name="Yamazoe A."/>
            <person name="Ichikawa N."/>
            <person name="Kimura A."/>
            <person name="Fujita N."/>
        </authorList>
    </citation>
    <scope>NUCLEOTIDE SEQUENCE [LARGE SCALE GENOMIC DNA]</scope>
    <source>
        <strain evidence="2 3">NBRC 106054</strain>
    </source>
</reference>
<accession>A0A0E9N4N4</accession>
<dbReference type="EMBL" id="BBWV01000004">
    <property type="protein sequence ID" value="GAO44907.1"/>
    <property type="molecule type" value="Genomic_DNA"/>
</dbReference>
<dbReference type="Proteomes" id="UP000033121">
    <property type="component" value="Unassembled WGS sequence"/>
</dbReference>
<name>A0A0E9N4N4_9BACT</name>
<comment type="caution">
    <text evidence="2">The sequence shown here is derived from an EMBL/GenBank/DDBJ whole genome shotgun (WGS) entry which is preliminary data.</text>
</comment>
<evidence type="ECO:0000313" key="3">
    <source>
        <dbReference type="Proteomes" id="UP000033121"/>
    </source>
</evidence>